<dbReference type="InterPro" id="IPR018200">
    <property type="entry name" value="USP_CS"/>
</dbReference>
<reference evidence="15" key="1">
    <citation type="journal article" date="2023" name="Mol. Biol. Evol.">
        <title>Third-Generation Sequencing Reveals the Adaptive Role of the Epigenome in Three Deep-Sea Polychaetes.</title>
        <authorList>
            <person name="Perez M."/>
            <person name="Aroh O."/>
            <person name="Sun Y."/>
            <person name="Lan Y."/>
            <person name="Juniper S.K."/>
            <person name="Young C.R."/>
            <person name="Angers B."/>
            <person name="Qian P.Y."/>
        </authorList>
    </citation>
    <scope>NUCLEOTIDE SEQUENCE</scope>
    <source>
        <strain evidence="15">R07B-5</strain>
    </source>
</reference>
<feature type="region of interest" description="Disordered" evidence="13">
    <location>
        <begin position="794"/>
        <end position="924"/>
    </location>
</feature>
<evidence type="ECO:0000256" key="4">
    <source>
        <dbReference type="ARBA" id="ARBA00022670"/>
    </source>
</evidence>
<dbReference type="Pfam" id="PF00443">
    <property type="entry name" value="UCH"/>
    <property type="match status" value="1"/>
</dbReference>
<dbReference type="GO" id="GO:0005634">
    <property type="term" value="C:nucleus"/>
    <property type="evidence" value="ECO:0007669"/>
    <property type="project" value="TreeGrafter"/>
</dbReference>
<proteinExistence type="inferred from homology"/>
<feature type="compositionally biased region" description="Basic residues" evidence="13">
    <location>
        <begin position="857"/>
        <end position="869"/>
    </location>
</feature>
<dbReference type="InterPro" id="IPR038765">
    <property type="entry name" value="Papain-like_cys_pep_sf"/>
</dbReference>
<dbReference type="InterPro" id="IPR050164">
    <property type="entry name" value="Peptidase_C19"/>
</dbReference>
<feature type="compositionally biased region" description="Low complexity" evidence="13">
    <location>
        <begin position="827"/>
        <end position="855"/>
    </location>
</feature>
<dbReference type="FunFam" id="3.90.70.10:FF:000119">
    <property type="entry name" value="Ubiquitin specific peptidase 36"/>
    <property type="match status" value="1"/>
</dbReference>
<organism evidence="15 16">
    <name type="scientific">Ridgeia piscesae</name>
    <name type="common">Tubeworm</name>
    <dbReference type="NCBI Taxonomy" id="27915"/>
    <lineage>
        <taxon>Eukaryota</taxon>
        <taxon>Metazoa</taxon>
        <taxon>Spiralia</taxon>
        <taxon>Lophotrochozoa</taxon>
        <taxon>Annelida</taxon>
        <taxon>Polychaeta</taxon>
        <taxon>Sedentaria</taxon>
        <taxon>Canalipalpata</taxon>
        <taxon>Sabellida</taxon>
        <taxon>Siboglinidae</taxon>
        <taxon>Ridgeia</taxon>
    </lineage>
</organism>
<comment type="similarity">
    <text evidence="2">Belongs to the peptidase C19 family.</text>
</comment>
<evidence type="ECO:0000313" key="16">
    <source>
        <dbReference type="Proteomes" id="UP001209878"/>
    </source>
</evidence>
<dbReference type="EMBL" id="JAODUO010000230">
    <property type="protein sequence ID" value="KAK2185552.1"/>
    <property type="molecule type" value="Genomic_DNA"/>
</dbReference>
<feature type="compositionally biased region" description="Basic residues" evidence="13">
    <location>
        <begin position="1126"/>
        <end position="1139"/>
    </location>
</feature>
<dbReference type="GO" id="GO:0004843">
    <property type="term" value="F:cysteine-type deubiquitinase activity"/>
    <property type="evidence" value="ECO:0007669"/>
    <property type="project" value="UniProtKB-EC"/>
</dbReference>
<dbReference type="Gene3D" id="3.90.70.10">
    <property type="entry name" value="Cysteine proteinases"/>
    <property type="match status" value="1"/>
</dbReference>
<feature type="region of interest" description="Disordered" evidence="13">
    <location>
        <begin position="490"/>
        <end position="509"/>
    </location>
</feature>
<feature type="domain" description="USP" evidence="14">
    <location>
        <begin position="138"/>
        <end position="440"/>
    </location>
</feature>
<keyword evidence="7" id="KW-0788">Thiol protease</keyword>
<dbReference type="GO" id="GO:0016579">
    <property type="term" value="P:protein deubiquitination"/>
    <property type="evidence" value="ECO:0007669"/>
    <property type="project" value="InterPro"/>
</dbReference>
<dbReference type="PROSITE" id="PS50235">
    <property type="entry name" value="USP_3"/>
    <property type="match status" value="1"/>
</dbReference>
<evidence type="ECO:0000259" key="14">
    <source>
        <dbReference type="PROSITE" id="PS50235"/>
    </source>
</evidence>
<feature type="compositionally biased region" description="Polar residues" evidence="13">
    <location>
        <begin position="549"/>
        <end position="575"/>
    </location>
</feature>
<feature type="compositionally biased region" description="Low complexity" evidence="13">
    <location>
        <begin position="712"/>
        <end position="727"/>
    </location>
</feature>
<evidence type="ECO:0000313" key="15">
    <source>
        <dbReference type="EMBL" id="KAK2185552.1"/>
    </source>
</evidence>
<keyword evidence="6" id="KW-0378">Hydrolase</keyword>
<protein>
    <recommendedName>
        <fullName evidence="8">Ubiquitin carboxyl-terminal hydrolase 36</fullName>
        <ecNumber evidence="3">3.4.19.12</ecNumber>
    </recommendedName>
    <alternativeName>
        <fullName evidence="11">Deubiquitinating enzyme 36</fullName>
    </alternativeName>
    <alternativeName>
        <fullName evidence="10">Protein scrawny</fullName>
    </alternativeName>
    <alternativeName>
        <fullName evidence="9">Ubiquitin thioesterase 36</fullName>
    </alternativeName>
    <alternativeName>
        <fullName evidence="12">Ubiquitin-specific-processing protease 36</fullName>
    </alternativeName>
</protein>
<comment type="caution">
    <text evidence="15">The sequence shown here is derived from an EMBL/GenBank/DDBJ whole genome shotgun (WGS) entry which is preliminary data.</text>
</comment>
<evidence type="ECO:0000256" key="1">
    <source>
        <dbReference type="ARBA" id="ARBA00000707"/>
    </source>
</evidence>
<name>A0AAD9UDL0_RIDPI</name>
<evidence type="ECO:0000256" key="6">
    <source>
        <dbReference type="ARBA" id="ARBA00022801"/>
    </source>
</evidence>
<feature type="compositionally biased region" description="Basic and acidic residues" evidence="13">
    <location>
        <begin position="1101"/>
        <end position="1113"/>
    </location>
</feature>
<dbReference type="GO" id="GO:0005829">
    <property type="term" value="C:cytosol"/>
    <property type="evidence" value="ECO:0007669"/>
    <property type="project" value="TreeGrafter"/>
</dbReference>
<dbReference type="SUPFAM" id="SSF54001">
    <property type="entry name" value="Cysteine proteinases"/>
    <property type="match status" value="1"/>
</dbReference>
<evidence type="ECO:0000256" key="8">
    <source>
        <dbReference type="ARBA" id="ARBA00039432"/>
    </source>
</evidence>
<feature type="compositionally biased region" description="Basic and acidic residues" evidence="13">
    <location>
        <begin position="609"/>
        <end position="618"/>
    </location>
</feature>
<dbReference type="PANTHER" id="PTHR24006">
    <property type="entry name" value="UBIQUITIN CARBOXYL-TERMINAL HYDROLASE"/>
    <property type="match status" value="1"/>
</dbReference>
<dbReference type="GO" id="GO:0006508">
    <property type="term" value="P:proteolysis"/>
    <property type="evidence" value="ECO:0007669"/>
    <property type="project" value="UniProtKB-KW"/>
</dbReference>
<evidence type="ECO:0000256" key="5">
    <source>
        <dbReference type="ARBA" id="ARBA00022786"/>
    </source>
</evidence>
<evidence type="ECO:0000256" key="3">
    <source>
        <dbReference type="ARBA" id="ARBA00012759"/>
    </source>
</evidence>
<feature type="region of interest" description="Disordered" evidence="13">
    <location>
        <begin position="1080"/>
        <end position="1139"/>
    </location>
</feature>
<gene>
    <name evidence="15" type="ORF">NP493_228g00024</name>
</gene>
<feature type="region of interest" description="Disordered" evidence="13">
    <location>
        <begin position="549"/>
        <end position="618"/>
    </location>
</feature>
<keyword evidence="4" id="KW-0645">Protease</keyword>
<accession>A0AAD9UDL0</accession>
<evidence type="ECO:0000256" key="2">
    <source>
        <dbReference type="ARBA" id="ARBA00009085"/>
    </source>
</evidence>
<evidence type="ECO:0000256" key="7">
    <source>
        <dbReference type="ARBA" id="ARBA00022807"/>
    </source>
</evidence>
<sequence length="1139" mass="127203">MPASSTDSVSHLVGETLTASFAASGFGSGARYSTTGSTCDLQQKLVSASKRILMKKIEFASGSKQSLFQVDSLRAKYTPLNSQPTTVTTNCFKNGNTVHNKKVGDPQKHIDGLPVPKVVLFPPERVKLEWPNVRRIGAGLENMGNTCFLNSVLQCLTYTSPLVNYIFSNEHSSRCKQNGFCMMCEIQRHVRRCLDLNGGVVRPYSIFHKLKEIARHLQYGRQEDAHEFLRYVVNAMQTSCLGGFAKLDKISRETTVVNQIFGGFLRSQVVCLRCKTHSNTYDPFLDISLDVKNVSSVPKAFERFVHPEMLDNDNAYSCAKCKQKVSAQKRFTIHRPSNVLTVQLKRFDMHRMFGKVTRHIDFPEKIDIRPYMSVKQGEAVMYQLYGVLVHQGMSSNSGHYYCYVKGSDKMWYTMNDNFVQQASLGRVLNAEAYLLFYIKQKPVASNNVIGLKKLDLKPLPNNCVKHEAKQVSNGPTGEMTRELGVPISRPTVIPTPMKIPPTPEKKLSPLATQREKISFGIKPHSVPEKAGYSQKPRIVMHIKKGKVSYSSLSDKQSPVMATTPNDVNKTASTGSRALVPYNDDDDDSDTVPDKAVATKSRSNNHKEKKHESEKKTVDVKKSKTFEPVFDKRLNATMALPGAYGSLDREVSRTGHDGKPLKNGDATALKVAQDDAAKLKHMIDHRLTVQVDSPSSKVNATTHWDIQQQDAETPSSVGSCSSTGSINSTTKWQVTPQRCQTTTDGPLSPLEVACVAGFTVKTRLETTTDHTKLPAKITTPTTNGQQATPVVMATGDHLHLPPSSSHSSRSSSVSTSTNSVAGDRQPASVKSSSVSTTSSSFPVTSTSSSVASSSGSGQKHKHKKHKKHKREVNEEEDEELPRKKKKKKKKHKRLSRNDRSVSPDSDVSPDRTQDTSDASPVTELVWVEKTKETIEREHKHHLVRDTDNKVPVQSWDEHLQRAPSDGSAGKHSVKKGRTQHSWDGTKTVNTDVISELQKTSLGGYGPQVNSWDGGLSHVDDDIIQHHREERKRQWSDEYEEELDMGKTKKVRHRKQMDCSGDNNAISFQRVQDYRNTVEKDRVNGTVSYSDPERGFQHSSRRMLPEGRSKHESKPYRHSSLTSDHRDRLHGHHHGKHKVHH</sequence>
<dbReference type="AlphaFoldDB" id="A0AAD9UDL0"/>
<dbReference type="Proteomes" id="UP001209878">
    <property type="component" value="Unassembled WGS sequence"/>
</dbReference>
<keyword evidence="16" id="KW-1185">Reference proteome</keyword>
<dbReference type="EC" id="3.4.19.12" evidence="3"/>
<dbReference type="GO" id="GO:0042981">
    <property type="term" value="P:regulation of apoptotic process"/>
    <property type="evidence" value="ECO:0007669"/>
    <property type="project" value="TreeGrafter"/>
</dbReference>
<dbReference type="PANTHER" id="PTHR24006:SF758">
    <property type="entry name" value="UBIQUITIN CARBOXYL-TERMINAL HYDROLASE 36"/>
    <property type="match status" value="1"/>
</dbReference>
<evidence type="ECO:0000256" key="13">
    <source>
        <dbReference type="SAM" id="MobiDB-lite"/>
    </source>
</evidence>
<evidence type="ECO:0000256" key="12">
    <source>
        <dbReference type="ARBA" id="ARBA00043009"/>
    </source>
</evidence>
<dbReference type="InterPro" id="IPR001394">
    <property type="entry name" value="Peptidase_C19_UCH"/>
</dbReference>
<feature type="region of interest" description="Disordered" evidence="13">
    <location>
        <begin position="959"/>
        <end position="983"/>
    </location>
</feature>
<evidence type="ECO:0000256" key="10">
    <source>
        <dbReference type="ARBA" id="ARBA00042154"/>
    </source>
</evidence>
<dbReference type="CDD" id="cd02661">
    <property type="entry name" value="Peptidase_C19E"/>
    <property type="match status" value="1"/>
</dbReference>
<dbReference type="PROSITE" id="PS00973">
    <property type="entry name" value="USP_2"/>
    <property type="match status" value="1"/>
</dbReference>
<feature type="compositionally biased region" description="Basic residues" evidence="13">
    <location>
        <begin position="881"/>
        <end position="893"/>
    </location>
</feature>
<evidence type="ECO:0000256" key="9">
    <source>
        <dbReference type="ARBA" id="ARBA00041300"/>
    </source>
</evidence>
<evidence type="ECO:0000256" key="11">
    <source>
        <dbReference type="ARBA" id="ARBA00042420"/>
    </source>
</evidence>
<feature type="region of interest" description="Disordered" evidence="13">
    <location>
        <begin position="707"/>
        <end position="727"/>
    </location>
</feature>
<keyword evidence="5" id="KW-0833">Ubl conjugation pathway</keyword>
<comment type="catalytic activity">
    <reaction evidence="1">
        <text>Thiol-dependent hydrolysis of ester, thioester, amide, peptide and isopeptide bonds formed by the C-terminal Gly of ubiquitin (a 76-residue protein attached to proteins as an intracellular targeting signal).</text>
        <dbReference type="EC" id="3.4.19.12"/>
    </reaction>
</comment>
<dbReference type="PROSITE" id="PS00972">
    <property type="entry name" value="USP_1"/>
    <property type="match status" value="1"/>
</dbReference>
<feature type="compositionally biased region" description="Low complexity" evidence="13">
    <location>
        <begin position="802"/>
        <end position="819"/>
    </location>
</feature>
<dbReference type="InterPro" id="IPR028889">
    <property type="entry name" value="USP"/>
</dbReference>